<feature type="transmembrane region" description="Helical" evidence="1">
    <location>
        <begin position="30"/>
        <end position="49"/>
    </location>
</feature>
<proteinExistence type="predicted"/>
<keyword evidence="1" id="KW-0812">Transmembrane</keyword>
<organism evidence="3 4">
    <name type="scientific">Megasphaera hexanoica</name>
    <dbReference type="NCBI Taxonomy" id="1675036"/>
    <lineage>
        <taxon>Bacteria</taxon>
        <taxon>Bacillati</taxon>
        <taxon>Bacillota</taxon>
        <taxon>Negativicutes</taxon>
        <taxon>Veillonellales</taxon>
        <taxon>Veillonellaceae</taxon>
        <taxon>Megasphaera</taxon>
    </lineage>
</organism>
<accession>A0ABW7DJR0</accession>
<keyword evidence="1" id="KW-0472">Membrane</keyword>
<comment type="caution">
    <text evidence="3">The sequence shown here is derived from an EMBL/GenBank/DDBJ whole genome shotgun (WGS) entry which is preliminary data.</text>
</comment>
<evidence type="ECO:0000313" key="4">
    <source>
        <dbReference type="Proteomes" id="UP001605989"/>
    </source>
</evidence>
<dbReference type="RefSeq" id="WP_113855877.1">
    <property type="nucleotide sequence ID" value="NZ_CP011940.1"/>
</dbReference>
<dbReference type="InterPro" id="IPR025874">
    <property type="entry name" value="DZR"/>
</dbReference>
<evidence type="ECO:0000313" key="3">
    <source>
        <dbReference type="EMBL" id="MFG6271603.1"/>
    </source>
</evidence>
<dbReference type="Proteomes" id="UP001605989">
    <property type="component" value="Unassembled WGS sequence"/>
</dbReference>
<dbReference type="Pfam" id="PF12773">
    <property type="entry name" value="DZR"/>
    <property type="match status" value="1"/>
</dbReference>
<reference evidence="3 4" key="1">
    <citation type="submission" date="2024-10" db="EMBL/GenBank/DDBJ databases">
        <authorList>
            <person name="Sang B.-I."/>
            <person name="Prabhaharan D."/>
        </authorList>
    </citation>
    <scope>NUCLEOTIDE SEQUENCE [LARGE SCALE GENOMIC DNA]</scope>
    <source>
        <strain evidence="3 4">MH</strain>
    </source>
</reference>
<evidence type="ECO:0000259" key="2">
    <source>
        <dbReference type="Pfam" id="PF12773"/>
    </source>
</evidence>
<keyword evidence="4" id="KW-1185">Reference proteome</keyword>
<evidence type="ECO:0000256" key="1">
    <source>
        <dbReference type="SAM" id="Phobius"/>
    </source>
</evidence>
<sequence>MTIDMILILLGLALIPAFIASNKGRSFVLWYIYGVCLLIIAIPHSLIIGKTNEQKEKELKNAGYIECPYCREPVKSGAVVCPHCRRELPKSEPQNTDNMIKCPTCGMLVEKGTEQCPRCHNLIY</sequence>
<feature type="domain" description="DZANK-type" evidence="2">
    <location>
        <begin position="67"/>
        <end position="119"/>
    </location>
</feature>
<keyword evidence="1" id="KW-1133">Transmembrane helix</keyword>
<protein>
    <submittedName>
        <fullName evidence="3">Zinc ribbon domain-containing protein</fullName>
    </submittedName>
</protein>
<gene>
    <name evidence="3" type="ORF">ACGTZG_00185</name>
</gene>
<name>A0ABW7DJR0_9FIRM</name>
<dbReference type="EMBL" id="JBIEKR010000001">
    <property type="protein sequence ID" value="MFG6271603.1"/>
    <property type="molecule type" value="Genomic_DNA"/>
</dbReference>